<organism evidence="1 2">
    <name type="scientific">Fervidibacillus albus</name>
    <dbReference type="NCBI Taxonomy" id="2980026"/>
    <lineage>
        <taxon>Bacteria</taxon>
        <taxon>Bacillati</taxon>
        <taxon>Bacillota</taxon>
        <taxon>Bacilli</taxon>
        <taxon>Bacillales</taxon>
        <taxon>Bacillaceae</taxon>
        <taxon>Fervidibacillus</taxon>
    </lineage>
</organism>
<gene>
    <name evidence="1" type="ORF">OE104_03485</name>
</gene>
<dbReference type="InterPro" id="IPR036779">
    <property type="entry name" value="LysM_dom_sf"/>
</dbReference>
<evidence type="ECO:0008006" key="3">
    <source>
        <dbReference type="Google" id="ProtNLM"/>
    </source>
</evidence>
<name>A0A9E8LVE1_9BACI</name>
<dbReference type="AlphaFoldDB" id="A0A9E8LVE1"/>
<dbReference type="Gene3D" id="3.10.350.10">
    <property type="entry name" value="LysM domain"/>
    <property type="match status" value="1"/>
</dbReference>
<reference evidence="1" key="1">
    <citation type="submission" date="2022-09" db="EMBL/GenBank/DDBJ databases">
        <title>Complete Genomes of Fervidibacillus albus and Fervidibacillus halotolerans isolated from tidal flat sediments.</title>
        <authorList>
            <person name="Kwon K.K."/>
            <person name="Yang S.-H."/>
            <person name="Park M.J."/>
            <person name="Oh H.-M."/>
        </authorList>
    </citation>
    <scope>NUCLEOTIDE SEQUENCE</scope>
    <source>
        <strain evidence="1">MEBiC13591</strain>
    </source>
</reference>
<proteinExistence type="predicted"/>
<dbReference type="EMBL" id="CP106878">
    <property type="protein sequence ID" value="WAA10405.1"/>
    <property type="molecule type" value="Genomic_DNA"/>
</dbReference>
<evidence type="ECO:0000313" key="2">
    <source>
        <dbReference type="Proteomes" id="UP001164718"/>
    </source>
</evidence>
<evidence type="ECO:0000313" key="1">
    <source>
        <dbReference type="EMBL" id="WAA10405.1"/>
    </source>
</evidence>
<protein>
    <recommendedName>
        <fullName evidence="3">LysM domain-containing protein</fullName>
    </recommendedName>
</protein>
<dbReference type="Proteomes" id="UP001164718">
    <property type="component" value="Chromosome"/>
</dbReference>
<dbReference type="RefSeq" id="WP_275418190.1">
    <property type="nucleotide sequence ID" value="NZ_CP106878.1"/>
</dbReference>
<sequence>MKRAIGLLLFGISIVSVFVDVRFGTLPSTDKTTEQVVTHQQIPYQEMIVKRGDTVLSIMERQGAFPNVSIEQIVQDFIRLNDGLTPEEMKPGNVYKFPVYELPNSE</sequence>
<dbReference type="KEGG" id="faf:OE104_03485"/>
<accession>A0A9E8LVE1</accession>
<keyword evidence="2" id="KW-1185">Reference proteome</keyword>